<reference evidence="9" key="1">
    <citation type="submission" date="2009-09" db="EMBL/GenBank/DDBJ databases">
        <title>The complete chromosome of Desulfohalobium retbaense DSM 5692.</title>
        <authorList>
            <consortium name="US DOE Joint Genome Institute (JGI-PGF)"/>
            <person name="Lucas S."/>
            <person name="Copeland A."/>
            <person name="Lapidus A."/>
            <person name="Glavina del Rio T."/>
            <person name="Dalin E."/>
            <person name="Tice H."/>
            <person name="Bruce D."/>
            <person name="Goodwin L."/>
            <person name="Pitluck S."/>
            <person name="Kyrpides N."/>
            <person name="Mavromatis K."/>
            <person name="Ivanova N."/>
            <person name="Mikhailova N."/>
            <person name="Munk A.C."/>
            <person name="Brettin T."/>
            <person name="Detter J.C."/>
            <person name="Han C."/>
            <person name="Tapia R."/>
            <person name="Larimer F."/>
            <person name="Land M."/>
            <person name="Hauser L."/>
            <person name="Markowitz V."/>
            <person name="Cheng J.-F."/>
            <person name="Hugenholtz P."/>
            <person name="Woyke T."/>
            <person name="Wu D."/>
            <person name="Spring S."/>
            <person name="Klenk H.-P."/>
            <person name="Eisen J.A."/>
        </authorList>
    </citation>
    <scope>NUCLEOTIDE SEQUENCE [LARGE SCALE GENOMIC DNA]</scope>
    <source>
        <strain evidence="9">DSM 5692</strain>
    </source>
</reference>
<keyword evidence="4 6" id="KW-1133">Transmembrane helix</keyword>
<dbReference type="KEGG" id="drt:Dret_1159"/>
<protein>
    <submittedName>
        <fullName evidence="8">Type II secretion system F domain protein</fullName>
    </submittedName>
</protein>
<proteinExistence type="predicted"/>
<keyword evidence="5 6" id="KW-0472">Membrane</keyword>
<dbReference type="Pfam" id="PF00482">
    <property type="entry name" value="T2SSF"/>
    <property type="match status" value="1"/>
</dbReference>
<evidence type="ECO:0000256" key="2">
    <source>
        <dbReference type="ARBA" id="ARBA00022475"/>
    </source>
</evidence>
<keyword evidence="9" id="KW-1185">Reference proteome</keyword>
<evidence type="ECO:0000256" key="4">
    <source>
        <dbReference type="ARBA" id="ARBA00022989"/>
    </source>
</evidence>
<feature type="transmembrane region" description="Helical" evidence="6">
    <location>
        <begin position="141"/>
        <end position="159"/>
    </location>
</feature>
<evidence type="ECO:0000256" key="1">
    <source>
        <dbReference type="ARBA" id="ARBA00004651"/>
    </source>
</evidence>
<dbReference type="GO" id="GO:0005886">
    <property type="term" value="C:plasma membrane"/>
    <property type="evidence" value="ECO:0007669"/>
    <property type="project" value="UniProtKB-SubCell"/>
</dbReference>
<accession>C8X1M5</accession>
<name>C8X1M5_DESRD</name>
<feature type="transmembrane region" description="Helical" evidence="6">
    <location>
        <begin position="103"/>
        <end position="129"/>
    </location>
</feature>
<organism evidence="8 9">
    <name type="scientific">Desulfohalobium retbaense (strain ATCC 49708 / DSM 5692 / JCM 16813 / HR100)</name>
    <dbReference type="NCBI Taxonomy" id="485915"/>
    <lineage>
        <taxon>Bacteria</taxon>
        <taxon>Pseudomonadati</taxon>
        <taxon>Thermodesulfobacteriota</taxon>
        <taxon>Desulfovibrionia</taxon>
        <taxon>Desulfovibrionales</taxon>
        <taxon>Desulfohalobiaceae</taxon>
        <taxon>Desulfohalobium</taxon>
    </lineage>
</organism>
<comment type="subcellular location">
    <subcellularLocation>
        <location evidence="1">Cell membrane</location>
        <topology evidence="1">Multi-pass membrane protein</topology>
    </subcellularLocation>
</comment>
<feature type="transmembrane region" description="Helical" evidence="6">
    <location>
        <begin position="6"/>
        <end position="29"/>
    </location>
</feature>
<dbReference type="Proteomes" id="UP000001052">
    <property type="component" value="Chromosome"/>
</dbReference>
<reference evidence="8 9" key="2">
    <citation type="journal article" date="2010" name="Stand. Genomic Sci.">
        <title>Complete genome sequence of Desulfohalobium retbaense type strain (HR(100)).</title>
        <authorList>
            <person name="Spring S."/>
            <person name="Nolan M."/>
            <person name="Lapidus A."/>
            <person name="Glavina Del Rio T."/>
            <person name="Copeland A."/>
            <person name="Tice H."/>
            <person name="Cheng J.F."/>
            <person name="Lucas S."/>
            <person name="Land M."/>
            <person name="Chen F."/>
            <person name="Bruce D."/>
            <person name="Goodwin L."/>
            <person name="Pitluck S."/>
            <person name="Ivanova N."/>
            <person name="Mavromatis K."/>
            <person name="Mikhailova N."/>
            <person name="Pati A."/>
            <person name="Chen A."/>
            <person name="Palaniappan K."/>
            <person name="Hauser L."/>
            <person name="Chang Y.J."/>
            <person name="Jeffries C.D."/>
            <person name="Munk C."/>
            <person name="Kiss H."/>
            <person name="Chain P."/>
            <person name="Han C."/>
            <person name="Brettin T."/>
            <person name="Detter J.C."/>
            <person name="Schuler E."/>
            <person name="Goker M."/>
            <person name="Rohde M."/>
            <person name="Bristow J."/>
            <person name="Eisen J.A."/>
            <person name="Markowitz V."/>
            <person name="Hugenholtz P."/>
            <person name="Kyrpides N.C."/>
            <person name="Klenk H.P."/>
        </authorList>
    </citation>
    <scope>NUCLEOTIDE SEQUENCE [LARGE SCALE GENOMIC DNA]</scope>
    <source>
        <strain evidence="8 9">DSM 5692</strain>
    </source>
</reference>
<evidence type="ECO:0000259" key="7">
    <source>
        <dbReference type="Pfam" id="PF00482"/>
    </source>
</evidence>
<sequence>MPADYLPLIMAGAIFVSLFLLMIGVMQLVRSNSKKRAILEKIQTSNQQSAFGDPQRLDSSRSGFFGKIFGFVGLVGQKVAKDRVSDHTVLRPRFLKAGIRSPLAPAVFWGLKVIMPLALPLCFGLFYYLIPDLTLSPTNTLLIITVLAVAGFYVPDLWLTNKRQKRRQTILKGFPDALDLMVVCVEAGMGLDAAISRVAKESKSNNATLSEELHFFTLETRAGMPRKDALKNLAMRTDLQQMQNLTTLLIQTEKFGTSVSQALKVFSESMRTERFQRAEEKAAKIPVKLLFPLIMFIFPSLFVAILGPAVIRISQTLLNM</sequence>
<evidence type="ECO:0000256" key="5">
    <source>
        <dbReference type="ARBA" id="ARBA00023136"/>
    </source>
</evidence>
<keyword evidence="2" id="KW-1003">Cell membrane</keyword>
<dbReference type="InterPro" id="IPR018076">
    <property type="entry name" value="T2SS_GspF_dom"/>
</dbReference>
<dbReference type="eggNOG" id="COG2064">
    <property type="taxonomic scope" value="Bacteria"/>
</dbReference>
<dbReference type="STRING" id="485915.Dret_1159"/>
<dbReference type="PANTHER" id="PTHR35007:SF2">
    <property type="entry name" value="PILUS ASSEMBLE PROTEIN"/>
    <property type="match status" value="1"/>
</dbReference>
<gene>
    <name evidence="8" type="ordered locus">Dret_1159</name>
</gene>
<evidence type="ECO:0000313" key="8">
    <source>
        <dbReference type="EMBL" id="ACV68447.1"/>
    </source>
</evidence>
<dbReference type="HOGENOM" id="CLU_056917_0_0_7"/>
<dbReference type="AlphaFoldDB" id="C8X1M5"/>
<keyword evidence="3 6" id="KW-0812">Transmembrane</keyword>
<evidence type="ECO:0000313" key="9">
    <source>
        <dbReference type="Proteomes" id="UP000001052"/>
    </source>
</evidence>
<evidence type="ECO:0000256" key="3">
    <source>
        <dbReference type="ARBA" id="ARBA00022692"/>
    </source>
</evidence>
<feature type="transmembrane region" description="Helical" evidence="6">
    <location>
        <begin position="289"/>
        <end position="311"/>
    </location>
</feature>
<dbReference type="EMBL" id="CP001734">
    <property type="protein sequence ID" value="ACV68447.1"/>
    <property type="molecule type" value="Genomic_DNA"/>
</dbReference>
<evidence type="ECO:0000256" key="6">
    <source>
        <dbReference type="SAM" id="Phobius"/>
    </source>
</evidence>
<feature type="domain" description="Type II secretion system protein GspF" evidence="7">
    <location>
        <begin position="178"/>
        <end position="306"/>
    </location>
</feature>
<dbReference type="RefSeq" id="WP_015751598.1">
    <property type="nucleotide sequence ID" value="NC_013223.1"/>
</dbReference>
<dbReference type="PANTHER" id="PTHR35007">
    <property type="entry name" value="INTEGRAL MEMBRANE PROTEIN-RELATED"/>
    <property type="match status" value="1"/>
</dbReference>